<organism evidence="2 3">
    <name type="scientific">Cotesia congregata</name>
    <name type="common">Parasitoid wasp</name>
    <name type="synonym">Apanteles congregatus</name>
    <dbReference type="NCBI Taxonomy" id="51543"/>
    <lineage>
        <taxon>Eukaryota</taxon>
        <taxon>Metazoa</taxon>
        <taxon>Ecdysozoa</taxon>
        <taxon>Arthropoda</taxon>
        <taxon>Hexapoda</taxon>
        <taxon>Insecta</taxon>
        <taxon>Pterygota</taxon>
        <taxon>Neoptera</taxon>
        <taxon>Endopterygota</taxon>
        <taxon>Hymenoptera</taxon>
        <taxon>Apocrita</taxon>
        <taxon>Ichneumonoidea</taxon>
        <taxon>Braconidae</taxon>
        <taxon>Microgastrinae</taxon>
        <taxon>Cotesia</taxon>
    </lineage>
</organism>
<proteinExistence type="predicted"/>
<dbReference type="InterPro" id="IPR036610">
    <property type="entry name" value="PEBP-like_sf"/>
</dbReference>
<keyword evidence="1" id="KW-0812">Transmembrane</keyword>
<dbReference type="AlphaFoldDB" id="A0A8J2H314"/>
<dbReference type="Gene3D" id="3.90.280.10">
    <property type="entry name" value="PEBP-like"/>
    <property type="match status" value="1"/>
</dbReference>
<keyword evidence="1" id="KW-0472">Membrane</keyword>
<dbReference type="EMBL" id="CAJNRD030001116">
    <property type="protein sequence ID" value="CAG5075630.1"/>
    <property type="molecule type" value="Genomic_DNA"/>
</dbReference>
<dbReference type="Proteomes" id="UP000786811">
    <property type="component" value="Unassembled WGS sequence"/>
</dbReference>
<reference evidence="2" key="1">
    <citation type="submission" date="2021-04" db="EMBL/GenBank/DDBJ databases">
        <authorList>
            <person name="Chebbi M.A.C M."/>
        </authorList>
    </citation>
    <scope>NUCLEOTIDE SEQUENCE</scope>
</reference>
<dbReference type="CDD" id="cd00866">
    <property type="entry name" value="PEBP_euk"/>
    <property type="match status" value="1"/>
</dbReference>
<feature type="transmembrane region" description="Helical" evidence="1">
    <location>
        <begin position="37"/>
        <end position="54"/>
    </location>
</feature>
<gene>
    <name evidence="2" type="ORF">HICCMSTLAB_LOCUS1781</name>
</gene>
<feature type="transmembrane region" description="Helical" evidence="1">
    <location>
        <begin position="12"/>
        <end position="31"/>
    </location>
</feature>
<comment type="caution">
    <text evidence="2">The sequence shown here is derived from an EMBL/GenBank/DDBJ whole genome shotgun (WGS) entry which is preliminary data.</text>
</comment>
<name>A0A8J2H314_COTCN</name>
<dbReference type="Pfam" id="PF01161">
    <property type="entry name" value="PBP"/>
    <property type="match status" value="1"/>
</dbReference>
<dbReference type="SUPFAM" id="SSF49777">
    <property type="entry name" value="PEBP-like"/>
    <property type="match status" value="1"/>
</dbReference>
<dbReference type="InterPro" id="IPR035810">
    <property type="entry name" value="PEBP_euk"/>
</dbReference>
<keyword evidence="1" id="KW-1133">Transmembrane helix</keyword>
<dbReference type="PANTHER" id="PTHR11362:SF82">
    <property type="entry name" value="PHOSPHATIDYLETHANOLAMINE-BINDING PROTEIN 4"/>
    <property type="match status" value="1"/>
</dbReference>
<keyword evidence="3" id="KW-1185">Reference proteome</keyword>
<sequence length="232" mass="26680">MNAAGERLEYNNIVYRYTIIIIFIRSTLLNSDGRSKMKWAVFVIVIIGVVNADVKSAFRDSKIVPDIILNAPTEEIEVKYGDKEVKLGNELKPTNTREIPEVHYKHEGGVLYTLVLTDPDIPVRGYNREWQHWLVGNIPEDKVAKGEVLTEYVGPAPPMKSGKHRYVFLLYKQNQGAITFDERRIGNRDKRRNRFSIRKFADKYNLEGPIAGNYFIAQYDDAVPLIHKQLSI</sequence>
<dbReference type="InterPro" id="IPR008914">
    <property type="entry name" value="PEBP"/>
</dbReference>
<evidence type="ECO:0000256" key="1">
    <source>
        <dbReference type="SAM" id="Phobius"/>
    </source>
</evidence>
<evidence type="ECO:0000313" key="3">
    <source>
        <dbReference type="Proteomes" id="UP000786811"/>
    </source>
</evidence>
<accession>A0A8J2H314</accession>
<dbReference type="PANTHER" id="PTHR11362">
    <property type="entry name" value="PHOSPHATIDYLETHANOLAMINE-BINDING PROTEIN"/>
    <property type="match status" value="1"/>
</dbReference>
<evidence type="ECO:0000313" key="2">
    <source>
        <dbReference type="EMBL" id="CAG5075630.1"/>
    </source>
</evidence>
<protein>
    <submittedName>
        <fullName evidence="2">Similar to OV16: OV-16 antigen (Onchocerca volvulus)</fullName>
    </submittedName>
</protein>
<dbReference type="OrthoDB" id="2506647at2759"/>